<name>A0A0U0ZM41_9MYCO</name>
<dbReference type="AlphaFoldDB" id="A0A0U0ZM41"/>
<dbReference type="PROSITE" id="PS51257">
    <property type="entry name" value="PROKAR_LIPOPROTEIN"/>
    <property type="match status" value="1"/>
</dbReference>
<protein>
    <submittedName>
        <fullName evidence="5">Possible lipoprotein peptidase LpqM</fullName>
    </submittedName>
</protein>
<dbReference type="Pfam" id="PF04228">
    <property type="entry name" value="Zn_peptidase"/>
    <property type="match status" value="1"/>
</dbReference>
<organism evidence="5 6">
    <name type="scientific">Mycobacteroides abscessus</name>
    <dbReference type="NCBI Taxonomy" id="36809"/>
    <lineage>
        <taxon>Bacteria</taxon>
        <taxon>Bacillati</taxon>
        <taxon>Actinomycetota</taxon>
        <taxon>Actinomycetes</taxon>
        <taxon>Mycobacteriales</taxon>
        <taxon>Mycobacteriaceae</taxon>
        <taxon>Mycobacteroides</taxon>
    </lineage>
</organism>
<evidence type="ECO:0000256" key="4">
    <source>
        <dbReference type="ARBA" id="ARBA00023136"/>
    </source>
</evidence>
<reference evidence="5 6" key="1">
    <citation type="submission" date="2015-03" db="EMBL/GenBank/DDBJ databases">
        <authorList>
            <person name="Murphy D."/>
        </authorList>
    </citation>
    <scope>NUCLEOTIDE SEQUENCE [LARGE SCALE GENOMIC DNA]</scope>
    <source>
        <strain evidence="5 6">PAP088</strain>
    </source>
</reference>
<keyword evidence="2" id="KW-0812">Transmembrane</keyword>
<accession>A0A0U0ZM41</accession>
<dbReference type="Proteomes" id="UP000045782">
    <property type="component" value="Unassembled WGS sequence"/>
</dbReference>
<evidence type="ECO:0000313" key="5">
    <source>
        <dbReference type="EMBL" id="CPV52725.1"/>
    </source>
</evidence>
<dbReference type="PANTHER" id="PTHR30168:SF0">
    <property type="entry name" value="INNER MEMBRANE PROTEIN"/>
    <property type="match status" value="1"/>
</dbReference>
<proteinExistence type="predicted"/>
<gene>
    <name evidence="5" type="ORF">ERS075579_02423</name>
</gene>
<evidence type="ECO:0000256" key="2">
    <source>
        <dbReference type="ARBA" id="ARBA00022692"/>
    </source>
</evidence>
<dbReference type="RefSeq" id="WP_005059874.1">
    <property type="nucleotide sequence ID" value="NZ_AP022621.1"/>
</dbReference>
<keyword evidence="5" id="KW-0449">Lipoprotein</keyword>
<evidence type="ECO:0000256" key="1">
    <source>
        <dbReference type="ARBA" id="ARBA00004167"/>
    </source>
</evidence>
<keyword evidence="3" id="KW-1133">Transmembrane helix</keyword>
<comment type="subcellular location">
    <subcellularLocation>
        <location evidence="1">Membrane</location>
        <topology evidence="1">Single-pass membrane protein</topology>
    </subcellularLocation>
</comment>
<keyword evidence="4" id="KW-0472">Membrane</keyword>
<dbReference type="PANTHER" id="PTHR30168">
    <property type="entry name" value="PUTATIVE MEMBRANE PROTEIN YPFJ"/>
    <property type="match status" value="1"/>
</dbReference>
<dbReference type="InterPro" id="IPR007343">
    <property type="entry name" value="Uncharacterised_pept_Zn_put"/>
</dbReference>
<dbReference type="EMBL" id="CSWP01000004">
    <property type="protein sequence ID" value="CPV52725.1"/>
    <property type="molecule type" value="Genomic_DNA"/>
</dbReference>
<evidence type="ECO:0000256" key="3">
    <source>
        <dbReference type="ARBA" id="ARBA00022989"/>
    </source>
</evidence>
<sequence>MSKRWVALLVGLVLVITSCGRPLGGQAQSIYADPLRVAGMPAVDGPSGMKPGVQVPKRKIENTDNGEIDDYVKVSLADIEDFWTQFYGDSFANFRPVSRLISVDSRKNNDDLEFCRGNLTDFINAAFCPLDNSFAWDRGQLFPFLRKQMGDMAMNTVMAHEYGHSIQFHAQLINPIDDPKMSRDQVEYLMDLNQEQQADCFAGAYLRWVTQGDSPRFTLNTADGLNKVMAAMIAIRDNDTSKKWAIHGSAFERVSAFQFGFTDGPMACKRIDSQEIIKRRGELPRGLGVGPNGDNWPINPDTIGAVLAAASQVFPMDNPPKAVYGDGKCSDGSGTAPASYCPKDNTIALDPQALQKMAKPATDRALFSAQVNGDYSAFSVIVSRYALAAQKAAGLETEGIMTGLRTACLTGYFTSRAAGKGIVTPRAPVILSGGDLDEAVSELLSSGRASSDVNGETAPAGFSRIDAYRIGVLGNDQTCAKRFP</sequence>
<evidence type="ECO:0000313" key="6">
    <source>
        <dbReference type="Proteomes" id="UP000045782"/>
    </source>
</evidence>
<dbReference type="SUPFAM" id="SSF55486">
    <property type="entry name" value="Metalloproteases ('zincins'), catalytic domain"/>
    <property type="match status" value="1"/>
</dbReference>
<dbReference type="GO" id="GO:0016020">
    <property type="term" value="C:membrane"/>
    <property type="evidence" value="ECO:0007669"/>
    <property type="project" value="UniProtKB-SubCell"/>
</dbReference>